<accession>B0MHM9</accession>
<comment type="caution">
    <text evidence="1">The sequence shown here is derived from an EMBL/GenBank/DDBJ whole genome shotgun (WGS) entry which is preliminary data.</text>
</comment>
<keyword evidence="2" id="KW-1185">Reference proteome</keyword>
<organism evidence="1 2">
    <name type="scientific">Anaerostipes caccae (strain DSM 14662 / CCUG 47493 / JCM 13470 / NCIMB 13811 / L1-92)</name>
    <dbReference type="NCBI Taxonomy" id="411490"/>
    <lineage>
        <taxon>Bacteria</taxon>
        <taxon>Bacillati</taxon>
        <taxon>Bacillota</taxon>
        <taxon>Clostridia</taxon>
        <taxon>Lachnospirales</taxon>
        <taxon>Lachnospiraceae</taxon>
        <taxon>Anaerostipes</taxon>
    </lineage>
</organism>
<dbReference type="EMBL" id="ABAX03000024">
    <property type="protein sequence ID" value="EDR96368.1"/>
    <property type="molecule type" value="Genomic_DNA"/>
</dbReference>
<proteinExistence type="predicted"/>
<gene>
    <name evidence="1" type="ORF">ANACAC_02991</name>
</gene>
<dbReference type="Proteomes" id="UP000004935">
    <property type="component" value="Unassembled WGS sequence"/>
</dbReference>
<reference evidence="1" key="2">
    <citation type="submission" date="2013-11" db="EMBL/GenBank/DDBJ databases">
        <title>Draft genome sequence of Anaerostipes caccae (DSM 14662).</title>
        <authorList>
            <person name="Sudarsanam P."/>
            <person name="Ley R."/>
            <person name="Guruge J."/>
            <person name="Turnbaugh P.J."/>
            <person name="Mahowald M."/>
            <person name="Liep D."/>
            <person name="Gordon J."/>
        </authorList>
    </citation>
    <scope>NUCLEOTIDE SEQUENCE</scope>
    <source>
        <strain evidence="1">DSM 14662</strain>
    </source>
</reference>
<dbReference type="STRING" id="411490.ANACAC_02991"/>
<dbReference type="AlphaFoldDB" id="B0MHM9"/>
<evidence type="ECO:0000313" key="1">
    <source>
        <dbReference type="EMBL" id="EDR96368.1"/>
    </source>
</evidence>
<dbReference type="HOGENOM" id="CLU_3246320_0_0_9"/>
<sequence length="42" mass="4639">MPASGHVLFVPGRHDLGGTFRQGKNDWSSCKIEMLKLLKKGV</sequence>
<reference evidence="1" key="1">
    <citation type="submission" date="2007-11" db="EMBL/GenBank/DDBJ databases">
        <authorList>
            <person name="Fulton L."/>
            <person name="Clifton S."/>
            <person name="Fulton B."/>
            <person name="Xu J."/>
            <person name="Minx P."/>
            <person name="Pepin K.H."/>
            <person name="Johnson M."/>
            <person name="Thiruvilangam P."/>
            <person name="Bhonagiri V."/>
            <person name="Nash W.E."/>
            <person name="Mardis E.R."/>
            <person name="Wilson R.K."/>
        </authorList>
    </citation>
    <scope>NUCLEOTIDE SEQUENCE [LARGE SCALE GENOMIC DNA]</scope>
    <source>
        <strain evidence="1">DSM 14662</strain>
    </source>
</reference>
<name>B0MHM9_ANACD</name>
<evidence type="ECO:0000313" key="2">
    <source>
        <dbReference type="Proteomes" id="UP000004935"/>
    </source>
</evidence>
<protein>
    <submittedName>
        <fullName evidence="1">Uncharacterized protein</fullName>
    </submittedName>
</protein>